<proteinExistence type="predicted"/>
<dbReference type="Proteomes" id="UP000006377">
    <property type="component" value="Chromosome"/>
</dbReference>
<organism evidence="3 4">
    <name type="scientific">Parvibaculum lavamentivorans (strain DS-1 / DSM 13023 / NCIMB 13966)</name>
    <dbReference type="NCBI Taxonomy" id="402881"/>
    <lineage>
        <taxon>Bacteria</taxon>
        <taxon>Pseudomonadati</taxon>
        <taxon>Pseudomonadota</taxon>
        <taxon>Alphaproteobacteria</taxon>
        <taxon>Hyphomicrobiales</taxon>
        <taxon>Parvibaculaceae</taxon>
        <taxon>Parvibaculum</taxon>
    </lineage>
</organism>
<feature type="chain" id="PRO_5002710507" description="Transmembrane protein" evidence="2">
    <location>
        <begin position="25"/>
        <end position="158"/>
    </location>
</feature>
<feature type="compositionally biased region" description="Basic residues" evidence="1">
    <location>
        <begin position="71"/>
        <end position="88"/>
    </location>
</feature>
<name>A7HUK9_PARL1</name>
<dbReference type="RefSeq" id="WP_012110888.1">
    <property type="nucleotide sequence ID" value="NC_009719.1"/>
</dbReference>
<gene>
    <name evidence="3" type="ordered locus">Plav_1978</name>
</gene>
<dbReference type="KEGG" id="pla:Plav_1978"/>
<accession>A7HUK9</accession>
<dbReference type="HOGENOM" id="CLU_1667703_0_0_5"/>
<dbReference type="AlphaFoldDB" id="A7HUK9"/>
<sequence length="158" mass="18083">MKRFLVLAGFTAALGLAAPVTAQAVTVVPALAVQGGAQVELVRGNDHHHHGRGYDRHRGGPRYGHRPPPPRYHHRPPPPHYHHRPPPVVHHYHHAPRPWAHWRPYVVQHHYHSFGAPVYYTNHPHYGHYYRVRARDRNNIAVWLGISAITGAILFSNY</sequence>
<reference evidence="3 4" key="1">
    <citation type="journal article" date="2011" name="Stand. Genomic Sci.">
        <title>Complete genome sequence of Parvibaculum lavamentivorans type strain (DS-1(T)).</title>
        <authorList>
            <person name="Schleheck D."/>
            <person name="Weiss M."/>
            <person name="Pitluck S."/>
            <person name="Bruce D."/>
            <person name="Land M.L."/>
            <person name="Han S."/>
            <person name="Saunders E."/>
            <person name="Tapia R."/>
            <person name="Detter C."/>
            <person name="Brettin T."/>
            <person name="Han J."/>
            <person name="Woyke T."/>
            <person name="Goodwin L."/>
            <person name="Pennacchio L."/>
            <person name="Nolan M."/>
            <person name="Cook A.M."/>
            <person name="Kjelleberg S."/>
            <person name="Thomas T."/>
        </authorList>
    </citation>
    <scope>NUCLEOTIDE SEQUENCE [LARGE SCALE GENOMIC DNA]</scope>
    <source>
        <strain evidence="4">DS-1 / DSM 13023 / NCIMB 13966</strain>
    </source>
</reference>
<evidence type="ECO:0000256" key="2">
    <source>
        <dbReference type="SAM" id="SignalP"/>
    </source>
</evidence>
<feature type="region of interest" description="Disordered" evidence="1">
    <location>
        <begin position="44"/>
        <end position="88"/>
    </location>
</feature>
<evidence type="ECO:0000313" key="3">
    <source>
        <dbReference type="EMBL" id="ABS63592.1"/>
    </source>
</evidence>
<evidence type="ECO:0008006" key="5">
    <source>
        <dbReference type="Google" id="ProtNLM"/>
    </source>
</evidence>
<keyword evidence="2" id="KW-0732">Signal</keyword>
<keyword evidence="4" id="KW-1185">Reference proteome</keyword>
<protein>
    <recommendedName>
        <fullName evidence="5">Transmembrane protein</fullName>
    </recommendedName>
</protein>
<evidence type="ECO:0000256" key="1">
    <source>
        <dbReference type="SAM" id="MobiDB-lite"/>
    </source>
</evidence>
<feature type="signal peptide" evidence="2">
    <location>
        <begin position="1"/>
        <end position="24"/>
    </location>
</feature>
<evidence type="ECO:0000313" key="4">
    <source>
        <dbReference type="Proteomes" id="UP000006377"/>
    </source>
</evidence>
<dbReference type="EMBL" id="CP000774">
    <property type="protein sequence ID" value="ABS63592.1"/>
    <property type="molecule type" value="Genomic_DNA"/>
</dbReference>